<dbReference type="InterPro" id="IPR050482">
    <property type="entry name" value="Sensor_HK_TwoCompSys"/>
</dbReference>
<feature type="transmembrane region" description="Helical" evidence="19">
    <location>
        <begin position="238"/>
        <end position="259"/>
    </location>
</feature>
<keyword evidence="22" id="KW-1185">Reference proteome</keyword>
<dbReference type="PRINTS" id="PR00344">
    <property type="entry name" value="BCTRLSENSOR"/>
</dbReference>
<dbReference type="InterPro" id="IPR003594">
    <property type="entry name" value="HATPase_dom"/>
</dbReference>
<feature type="transmembrane region" description="Helical" evidence="19">
    <location>
        <begin position="213"/>
        <end position="232"/>
    </location>
</feature>
<dbReference type="AlphaFoldDB" id="A0A1H9TB63"/>
<keyword evidence="15" id="KW-0902">Two-component regulatory system</keyword>
<keyword evidence="10" id="KW-0479">Metal-binding</keyword>
<dbReference type="EC" id="2.7.13.3" evidence="4"/>
<keyword evidence="14" id="KW-0408">Iron</keyword>
<dbReference type="InterPro" id="IPR011712">
    <property type="entry name" value="Sig_transdc_His_kin_sub3_dim/P"/>
</dbReference>
<evidence type="ECO:0000256" key="11">
    <source>
        <dbReference type="ARBA" id="ARBA00022741"/>
    </source>
</evidence>
<evidence type="ECO:0000313" key="21">
    <source>
        <dbReference type="EMBL" id="SER94462.1"/>
    </source>
</evidence>
<dbReference type="GO" id="GO:0046872">
    <property type="term" value="F:metal ion binding"/>
    <property type="evidence" value="ECO:0007669"/>
    <property type="project" value="UniProtKB-KW"/>
</dbReference>
<evidence type="ECO:0000313" key="22">
    <source>
        <dbReference type="Proteomes" id="UP000199019"/>
    </source>
</evidence>
<evidence type="ECO:0000256" key="13">
    <source>
        <dbReference type="ARBA" id="ARBA00022840"/>
    </source>
</evidence>
<evidence type="ECO:0000256" key="12">
    <source>
        <dbReference type="ARBA" id="ARBA00022777"/>
    </source>
</evidence>
<keyword evidence="6" id="KW-0004">4Fe-4S</keyword>
<keyword evidence="8" id="KW-0597">Phosphoprotein</keyword>
<evidence type="ECO:0000259" key="20">
    <source>
        <dbReference type="PROSITE" id="PS50109"/>
    </source>
</evidence>
<feature type="transmembrane region" description="Helical" evidence="19">
    <location>
        <begin position="129"/>
        <end position="147"/>
    </location>
</feature>
<evidence type="ECO:0000256" key="18">
    <source>
        <dbReference type="ARBA" id="ARBA00030800"/>
    </source>
</evidence>
<dbReference type="Pfam" id="PF07730">
    <property type="entry name" value="HisKA_3"/>
    <property type="match status" value="1"/>
</dbReference>
<dbReference type="Gene3D" id="1.20.5.1930">
    <property type="match status" value="1"/>
</dbReference>
<gene>
    <name evidence="21" type="ORF">SAMN05216199_1523</name>
</gene>
<keyword evidence="13" id="KW-0067">ATP-binding</keyword>
<evidence type="ECO:0000256" key="15">
    <source>
        <dbReference type="ARBA" id="ARBA00023012"/>
    </source>
</evidence>
<evidence type="ECO:0000256" key="8">
    <source>
        <dbReference type="ARBA" id="ARBA00022553"/>
    </source>
</evidence>
<keyword evidence="7" id="KW-0963">Cytoplasm</keyword>
<dbReference type="GO" id="GO:0046983">
    <property type="term" value="F:protein dimerization activity"/>
    <property type="evidence" value="ECO:0007669"/>
    <property type="project" value="InterPro"/>
</dbReference>
<keyword evidence="19" id="KW-1133">Transmembrane helix</keyword>
<evidence type="ECO:0000256" key="4">
    <source>
        <dbReference type="ARBA" id="ARBA00012438"/>
    </source>
</evidence>
<name>A0A1H9TB63_9MICO</name>
<dbReference type="CDD" id="cd16917">
    <property type="entry name" value="HATPase_UhpB-NarQ-NarX-like"/>
    <property type="match status" value="1"/>
</dbReference>
<evidence type="ECO:0000256" key="2">
    <source>
        <dbReference type="ARBA" id="ARBA00001966"/>
    </source>
</evidence>
<keyword evidence="11" id="KW-0547">Nucleotide-binding</keyword>
<evidence type="ECO:0000256" key="10">
    <source>
        <dbReference type="ARBA" id="ARBA00022723"/>
    </source>
</evidence>
<dbReference type="GO" id="GO:0005737">
    <property type="term" value="C:cytoplasm"/>
    <property type="evidence" value="ECO:0007669"/>
    <property type="project" value="UniProtKB-SubCell"/>
</dbReference>
<accession>A0A1H9TB63</accession>
<keyword evidence="19" id="KW-0812">Transmembrane</keyword>
<dbReference type="STRING" id="587636.SAMN05216199_1523"/>
<dbReference type="InterPro" id="IPR005467">
    <property type="entry name" value="His_kinase_dom"/>
</dbReference>
<dbReference type="Proteomes" id="UP000199019">
    <property type="component" value="Unassembled WGS sequence"/>
</dbReference>
<evidence type="ECO:0000256" key="17">
    <source>
        <dbReference type="ARBA" id="ARBA00024827"/>
    </source>
</evidence>
<feature type="domain" description="Histidine kinase" evidence="20">
    <location>
        <begin position="467"/>
        <end position="659"/>
    </location>
</feature>
<feature type="transmembrane region" description="Helical" evidence="19">
    <location>
        <begin position="37"/>
        <end position="55"/>
    </location>
</feature>
<proteinExistence type="predicted"/>
<dbReference type="GO" id="GO:0005524">
    <property type="term" value="F:ATP binding"/>
    <property type="evidence" value="ECO:0007669"/>
    <property type="project" value="UniProtKB-KW"/>
</dbReference>
<dbReference type="InterPro" id="IPR036890">
    <property type="entry name" value="HATPase_C_sf"/>
</dbReference>
<evidence type="ECO:0000256" key="19">
    <source>
        <dbReference type="SAM" id="Phobius"/>
    </source>
</evidence>
<evidence type="ECO:0000256" key="16">
    <source>
        <dbReference type="ARBA" id="ARBA00023014"/>
    </source>
</evidence>
<dbReference type="GO" id="GO:0000155">
    <property type="term" value="F:phosphorelay sensor kinase activity"/>
    <property type="evidence" value="ECO:0007669"/>
    <property type="project" value="InterPro"/>
</dbReference>
<evidence type="ECO:0000256" key="5">
    <source>
        <dbReference type="ARBA" id="ARBA00017322"/>
    </source>
</evidence>
<evidence type="ECO:0000256" key="9">
    <source>
        <dbReference type="ARBA" id="ARBA00022679"/>
    </source>
</evidence>
<reference evidence="22" key="1">
    <citation type="submission" date="2016-10" db="EMBL/GenBank/DDBJ databases">
        <authorList>
            <person name="Varghese N."/>
            <person name="Submissions S."/>
        </authorList>
    </citation>
    <scope>NUCLEOTIDE SEQUENCE [LARGE SCALE GENOMIC DNA]</scope>
    <source>
        <strain evidence="22">CGMCC 1.6963</strain>
    </source>
</reference>
<dbReference type="GO" id="GO:0051539">
    <property type="term" value="F:4 iron, 4 sulfur cluster binding"/>
    <property type="evidence" value="ECO:0007669"/>
    <property type="project" value="UniProtKB-KW"/>
</dbReference>
<keyword evidence="19" id="KW-0472">Membrane</keyword>
<dbReference type="SMART" id="SM00387">
    <property type="entry name" value="HATPase_c"/>
    <property type="match status" value="1"/>
</dbReference>
<keyword evidence="9" id="KW-0808">Transferase</keyword>
<dbReference type="GO" id="GO:0016020">
    <property type="term" value="C:membrane"/>
    <property type="evidence" value="ECO:0007669"/>
    <property type="project" value="InterPro"/>
</dbReference>
<dbReference type="InterPro" id="IPR004358">
    <property type="entry name" value="Sig_transdc_His_kin-like_C"/>
</dbReference>
<evidence type="ECO:0000256" key="6">
    <source>
        <dbReference type="ARBA" id="ARBA00022485"/>
    </source>
</evidence>
<dbReference type="Gene3D" id="3.30.565.10">
    <property type="entry name" value="Histidine kinase-like ATPase, C-terminal domain"/>
    <property type="match status" value="1"/>
</dbReference>
<dbReference type="PROSITE" id="PS50109">
    <property type="entry name" value="HIS_KIN"/>
    <property type="match status" value="1"/>
</dbReference>
<comment type="subcellular location">
    <subcellularLocation>
        <location evidence="3">Cytoplasm</location>
    </subcellularLocation>
</comment>
<dbReference type="SUPFAM" id="SSF55874">
    <property type="entry name" value="ATPase domain of HSP90 chaperone/DNA topoisomerase II/histidine kinase"/>
    <property type="match status" value="1"/>
</dbReference>
<feature type="transmembrane region" description="Helical" evidence="19">
    <location>
        <begin position="62"/>
        <end position="81"/>
    </location>
</feature>
<feature type="transmembrane region" description="Helical" evidence="19">
    <location>
        <begin position="297"/>
        <end position="319"/>
    </location>
</feature>
<evidence type="ECO:0000256" key="14">
    <source>
        <dbReference type="ARBA" id="ARBA00023004"/>
    </source>
</evidence>
<dbReference type="PANTHER" id="PTHR24421">
    <property type="entry name" value="NITRATE/NITRITE SENSOR PROTEIN NARX-RELATED"/>
    <property type="match status" value="1"/>
</dbReference>
<feature type="transmembrane region" description="Helical" evidence="19">
    <location>
        <begin position="167"/>
        <end position="192"/>
    </location>
</feature>
<comment type="cofactor">
    <cofactor evidence="2">
        <name>[4Fe-4S] cluster</name>
        <dbReference type="ChEBI" id="CHEBI:49883"/>
    </cofactor>
</comment>
<sequence length="672" mass="68901">MAAVGVVAGVLAVLAGLVGALLHAGNAALGRTPTPSFWLMSLAAAIAYGAMAVLLRRSPARLLRGTMAAIGLAQGLALVGQEWGWSGTGSWQWALWVGSWAWAPGYVAVLAVLPQLLPEGQVVAPRWRWGLATGTAAAAFVALQWALTPYDLQDFPGSLPPGAVNPVGVAAVASPLLSAVGGALVLAAVALSASSLVLRWRRSAGVERQQLKWVGLGFALTVAVAGVGQLLPVGLTEAFAALAMLPVPVAAAVACLRHGLWGVDTVISRSLLYAALAVSVVVVFEVTIRLLGSVPSLAAAEGTVSAASALIAAFAALALHQYVRPRVNRLVHGDVDEPHAALARVGRQLEAASTPDELAERVVPSVLTQVCRVLRADGARLVLADGSTADHGNPTGEAALDTRLDYAGRPVGHLALWRQGGFAAGEQQLLEGLAAQASVAAHTVLLSREAQSAREAAALAREAERRRLRHDLHDDVGPTLAALALQAETARELAASDPQASLAILGRLVTRLSGAVESVRALAHELTPPLLDELGLGPALEELAARLATARTTVRAHVETLPAMPAAQEVAAYRIAGEAVSNAVRHAGATTVCLTAAVRNGVLRVSVADDGTGLPAEESRALGLGLSSMRLRAEEVGGTLEVTSGARGTTVMAVVPLVTDEAALGARRGAPA</sequence>
<feature type="transmembrane region" description="Helical" evidence="19">
    <location>
        <begin position="271"/>
        <end position="291"/>
    </location>
</feature>
<evidence type="ECO:0000256" key="1">
    <source>
        <dbReference type="ARBA" id="ARBA00000085"/>
    </source>
</evidence>
<dbReference type="Pfam" id="PF02518">
    <property type="entry name" value="HATPase_c"/>
    <property type="match status" value="1"/>
</dbReference>
<dbReference type="PANTHER" id="PTHR24421:SF10">
    <property type="entry name" value="NITRATE_NITRITE SENSOR PROTEIN NARQ"/>
    <property type="match status" value="1"/>
</dbReference>
<keyword evidence="16" id="KW-0411">Iron-sulfur</keyword>
<comment type="catalytic activity">
    <reaction evidence="1">
        <text>ATP + protein L-histidine = ADP + protein N-phospho-L-histidine.</text>
        <dbReference type="EC" id="2.7.13.3"/>
    </reaction>
</comment>
<protein>
    <recommendedName>
        <fullName evidence="5">Oxygen sensor histidine kinase NreB</fullName>
        <ecNumber evidence="4">2.7.13.3</ecNumber>
    </recommendedName>
    <alternativeName>
        <fullName evidence="18">Nitrogen regulation protein B</fullName>
    </alternativeName>
</protein>
<organism evidence="21 22">
    <name type="scientific">Pedococcus cremeus</name>
    <dbReference type="NCBI Taxonomy" id="587636"/>
    <lineage>
        <taxon>Bacteria</taxon>
        <taxon>Bacillati</taxon>
        <taxon>Actinomycetota</taxon>
        <taxon>Actinomycetes</taxon>
        <taxon>Micrococcales</taxon>
        <taxon>Intrasporangiaceae</taxon>
        <taxon>Pedococcus</taxon>
    </lineage>
</organism>
<comment type="function">
    <text evidence="17">Member of the two-component regulatory system NreB/NreC involved in the control of dissimilatory nitrate/nitrite reduction in response to oxygen. NreB functions as a direct oxygen sensor histidine kinase which is autophosphorylated, in the absence of oxygen, probably at the conserved histidine residue, and transfers its phosphate group probably to a conserved aspartate residue of NreC. NreB/NreC activates the expression of the nitrate (narGHJI) and nitrite (nir) reductase operons, as well as the putative nitrate transporter gene narT.</text>
</comment>
<evidence type="ECO:0000256" key="3">
    <source>
        <dbReference type="ARBA" id="ARBA00004496"/>
    </source>
</evidence>
<dbReference type="EMBL" id="FOHB01000002">
    <property type="protein sequence ID" value="SER94462.1"/>
    <property type="molecule type" value="Genomic_DNA"/>
</dbReference>
<keyword evidence="12 21" id="KW-0418">Kinase</keyword>
<evidence type="ECO:0000256" key="7">
    <source>
        <dbReference type="ARBA" id="ARBA00022490"/>
    </source>
</evidence>
<feature type="transmembrane region" description="Helical" evidence="19">
    <location>
        <begin position="93"/>
        <end position="117"/>
    </location>
</feature>